<proteinExistence type="predicted"/>
<protein>
    <submittedName>
        <fullName evidence="1">Uncharacterized protein</fullName>
    </submittedName>
</protein>
<accession>A0ABV1L0N4</accession>
<keyword evidence="2" id="KW-1185">Reference proteome</keyword>
<dbReference type="RefSeq" id="WP_232187698.1">
    <property type="nucleotide sequence ID" value="NZ_JAIOAP010000014.1"/>
</dbReference>
<gene>
    <name evidence="1" type="ORF">QJS35_23630</name>
</gene>
<comment type="caution">
    <text evidence="1">The sequence shown here is derived from an EMBL/GenBank/DDBJ whole genome shotgun (WGS) entry which is preliminary data.</text>
</comment>
<name>A0ABV1L0N4_9BACL</name>
<evidence type="ECO:0000313" key="2">
    <source>
        <dbReference type="Proteomes" id="UP001493487"/>
    </source>
</evidence>
<organism evidence="1 2">
    <name type="scientific">Cohnella silvisoli</name>
    <dbReference type="NCBI Taxonomy" id="2873699"/>
    <lineage>
        <taxon>Bacteria</taxon>
        <taxon>Bacillati</taxon>
        <taxon>Bacillota</taxon>
        <taxon>Bacilli</taxon>
        <taxon>Bacillales</taxon>
        <taxon>Paenibacillaceae</taxon>
        <taxon>Cohnella</taxon>
    </lineage>
</organism>
<reference evidence="1 2" key="1">
    <citation type="journal article" date="2023" name="Genome Announc.">
        <title>Pan-Genome Analyses of the Genus Cohnella and Proposal of the Novel Species Cohnella silvisoli sp. nov., Isolated from Forest Soil.</title>
        <authorList>
            <person name="Wang C."/>
            <person name="Mao L."/>
            <person name="Bao G."/>
            <person name="Zhu H."/>
        </authorList>
    </citation>
    <scope>NUCLEOTIDE SEQUENCE [LARGE SCALE GENOMIC DNA]</scope>
    <source>
        <strain evidence="1 2">NL03-T5-1</strain>
    </source>
</reference>
<dbReference type="EMBL" id="JASKHM010000015">
    <property type="protein sequence ID" value="MEQ4485381.1"/>
    <property type="molecule type" value="Genomic_DNA"/>
</dbReference>
<sequence length="238" mass="28017">MTKREKLSNFILENFSLLEYDSGSGKSLKFPEFQLHALDYLKFAEEEMENRTTRSLINCISHLKHATDCQMDTFLHVLNLYKVFDKKNLKFDVKLKFLKDIGLFSSKSLSRLNVFRNRMEHYYEVPKINDIEVYYDLITAFVGVLQGALSILANYGSGVGMYIDETENNSFTRFSIEYHYDEQQITANWDTKELEEELIVKVNEQDDFTYFLKVLFLIHHRESYASDSYIINQLAIVI</sequence>
<evidence type="ECO:0000313" key="1">
    <source>
        <dbReference type="EMBL" id="MEQ4485381.1"/>
    </source>
</evidence>
<dbReference type="Proteomes" id="UP001493487">
    <property type="component" value="Unassembled WGS sequence"/>
</dbReference>